<evidence type="ECO:0000256" key="1">
    <source>
        <dbReference type="ARBA" id="ARBA00000012"/>
    </source>
</evidence>
<dbReference type="EC" id="2.5.1.15" evidence="5 10"/>
<dbReference type="CDD" id="cd00739">
    <property type="entry name" value="DHPS"/>
    <property type="match status" value="1"/>
</dbReference>
<feature type="domain" description="Pterin-binding" evidence="11">
    <location>
        <begin position="1"/>
        <end position="255"/>
    </location>
</feature>
<evidence type="ECO:0000313" key="12">
    <source>
        <dbReference type="EMBL" id="GGO62035.1"/>
    </source>
</evidence>
<reference evidence="13" key="1">
    <citation type="journal article" date="2019" name="Int. J. Syst. Evol. Microbiol.">
        <title>The Global Catalogue of Microorganisms (GCM) 10K type strain sequencing project: providing services to taxonomists for standard genome sequencing and annotation.</title>
        <authorList>
            <consortium name="The Broad Institute Genomics Platform"/>
            <consortium name="The Broad Institute Genome Sequencing Center for Infectious Disease"/>
            <person name="Wu L."/>
            <person name="Ma J."/>
        </authorList>
    </citation>
    <scope>NUCLEOTIDE SEQUENCE [LARGE SCALE GENOMIC DNA]</scope>
    <source>
        <strain evidence="13">CGMCC 4.7181</strain>
    </source>
</reference>
<dbReference type="Pfam" id="PF00809">
    <property type="entry name" value="Pterin_bind"/>
    <property type="match status" value="1"/>
</dbReference>
<evidence type="ECO:0000256" key="5">
    <source>
        <dbReference type="ARBA" id="ARBA00012458"/>
    </source>
</evidence>
<keyword evidence="9 10" id="KW-0289">Folate biosynthesis</keyword>
<evidence type="ECO:0000256" key="2">
    <source>
        <dbReference type="ARBA" id="ARBA00001946"/>
    </source>
</evidence>
<evidence type="ECO:0000259" key="11">
    <source>
        <dbReference type="PROSITE" id="PS50972"/>
    </source>
</evidence>
<dbReference type="EMBL" id="BMMQ01000003">
    <property type="protein sequence ID" value="GGO62035.1"/>
    <property type="molecule type" value="Genomic_DNA"/>
</dbReference>
<dbReference type="PROSITE" id="PS50972">
    <property type="entry name" value="PTERIN_BINDING"/>
    <property type="match status" value="1"/>
</dbReference>
<comment type="similarity">
    <text evidence="4 10">Belongs to the DHPS family.</text>
</comment>
<name>A0ABQ2MYU0_9MICO</name>
<evidence type="ECO:0000256" key="10">
    <source>
        <dbReference type="RuleBase" id="RU361205"/>
    </source>
</evidence>
<comment type="function">
    <text evidence="10">Catalyzes the condensation of para-aminobenzoate (pABA) with 6-hydroxymethyl-7,8-dihydropterin diphosphate (DHPt-PP) to form 7,8-dihydropteroate (H2Pte), the immediate precursor of folate derivatives.</text>
</comment>
<dbReference type="InterPro" id="IPR045031">
    <property type="entry name" value="DHP_synth-like"/>
</dbReference>
<evidence type="ECO:0000256" key="9">
    <source>
        <dbReference type="ARBA" id="ARBA00022909"/>
    </source>
</evidence>
<dbReference type="InterPro" id="IPR006390">
    <property type="entry name" value="DHP_synth_dom"/>
</dbReference>
<dbReference type="Gene3D" id="3.20.20.20">
    <property type="entry name" value="Dihydropteroate synthase-like"/>
    <property type="match status" value="1"/>
</dbReference>
<dbReference type="InterPro" id="IPR000489">
    <property type="entry name" value="Pterin-binding_dom"/>
</dbReference>
<evidence type="ECO:0000256" key="8">
    <source>
        <dbReference type="ARBA" id="ARBA00022842"/>
    </source>
</evidence>
<keyword evidence="8 10" id="KW-0460">Magnesium</keyword>
<proteinExistence type="inferred from homology"/>
<dbReference type="PANTHER" id="PTHR20941">
    <property type="entry name" value="FOLATE SYNTHESIS PROTEINS"/>
    <property type="match status" value="1"/>
</dbReference>
<keyword evidence="7 10" id="KW-0479">Metal-binding</keyword>
<protein>
    <recommendedName>
        <fullName evidence="5 10">Dihydropteroate synthase</fullName>
        <shortName evidence="10">DHPS</shortName>
        <ecNumber evidence="5 10">2.5.1.15</ecNumber>
    </recommendedName>
    <alternativeName>
        <fullName evidence="10">Dihydropteroate pyrophosphorylase</fullName>
    </alternativeName>
</protein>
<evidence type="ECO:0000256" key="4">
    <source>
        <dbReference type="ARBA" id="ARBA00009503"/>
    </source>
</evidence>
<evidence type="ECO:0000256" key="7">
    <source>
        <dbReference type="ARBA" id="ARBA00022723"/>
    </source>
</evidence>
<evidence type="ECO:0000256" key="3">
    <source>
        <dbReference type="ARBA" id="ARBA00004763"/>
    </source>
</evidence>
<organism evidence="12 13">
    <name type="scientific">Microbacterium nanhaiense</name>
    <dbReference type="NCBI Taxonomy" id="1301026"/>
    <lineage>
        <taxon>Bacteria</taxon>
        <taxon>Bacillati</taxon>
        <taxon>Actinomycetota</taxon>
        <taxon>Actinomycetes</taxon>
        <taxon>Micrococcales</taxon>
        <taxon>Microbacteriaceae</taxon>
        <taxon>Microbacterium</taxon>
    </lineage>
</organism>
<dbReference type="InterPro" id="IPR011005">
    <property type="entry name" value="Dihydropteroate_synth-like_sf"/>
</dbReference>
<dbReference type="PROSITE" id="PS00793">
    <property type="entry name" value="DHPS_2"/>
    <property type="match status" value="1"/>
</dbReference>
<keyword evidence="13" id="KW-1185">Reference proteome</keyword>
<evidence type="ECO:0000313" key="13">
    <source>
        <dbReference type="Proteomes" id="UP000638043"/>
    </source>
</evidence>
<comment type="catalytic activity">
    <reaction evidence="1">
        <text>(7,8-dihydropterin-6-yl)methyl diphosphate + 4-aminobenzoate = 7,8-dihydropteroate + diphosphate</text>
        <dbReference type="Rhea" id="RHEA:19949"/>
        <dbReference type="ChEBI" id="CHEBI:17836"/>
        <dbReference type="ChEBI" id="CHEBI:17839"/>
        <dbReference type="ChEBI" id="CHEBI:33019"/>
        <dbReference type="ChEBI" id="CHEBI:72950"/>
        <dbReference type="EC" id="2.5.1.15"/>
    </reaction>
</comment>
<sequence>MEIMGVVNVTPDSFSDGGEFFTAETAVAHGHDLVGLGATILDVGGESTRPGSEPVGAEEEIRRALPALAQLAESGYRISVDTYRAAVADRAIAAGAAIVNDVSGGLADPDILRVAAAADAEFIIGHWRGPSSDMYARASYDRIGAEVAAELARRVDAALRAGIDAARIILDPGIGFAKSGEQNWAMLRELDAVTALGFRVLIGTSRKRFLDRALGDGATRDRRDLATAVTSVLARQAGAWGVRVHDVTATRDALAVLDAWEGEK</sequence>
<keyword evidence="6 10" id="KW-0808">Transferase</keyword>
<dbReference type="PROSITE" id="PS00792">
    <property type="entry name" value="DHPS_1"/>
    <property type="match status" value="1"/>
</dbReference>
<comment type="caution">
    <text evidence="12">The sequence shown here is derived from an EMBL/GenBank/DDBJ whole genome shotgun (WGS) entry which is preliminary data.</text>
</comment>
<comment type="cofactor">
    <cofactor evidence="2 10">
        <name>Mg(2+)</name>
        <dbReference type="ChEBI" id="CHEBI:18420"/>
    </cofactor>
</comment>
<dbReference type="NCBIfam" id="TIGR01496">
    <property type="entry name" value="DHPS"/>
    <property type="match status" value="1"/>
</dbReference>
<comment type="pathway">
    <text evidence="3 10">Cofactor biosynthesis; tetrahydrofolate biosynthesis; 7,8-dihydrofolate from 2-amino-4-hydroxy-6-hydroxymethyl-7,8-dihydropteridine diphosphate and 4-aminobenzoate: step 1/2.</text>
</comment>
<gene>
    <name evidence="12" type="primary">folP</name>
    <name evidence="12" type="ORF">GCM10010910_11170</name>
</gene>
<dbReference type="Proteomes" id="UP000638043">
    <property type="component" value="Unassembled WGS sequence"/>
</dbReference>
<evidence type="ECO:0000256" key="6">
    <source>
        <dbReference type="ARBA" id="ARBA00022679"/>
    </source>
</evidence>
<dbReference type="PANTHER" id="PTHR20941:SF1">
    <property type="entry name" value="FOLIC ACID SYNTHESIS PROTEIN FOL1"/>
    <property type="match status" value="1"/>
</dbReference>
<accession>A0ABQ2MYU0</accession>
<dbReference type="SUPFAM" id="SSF51717">
    <property type="entry name" value="Dihydropteroate synthetase-like"/>
    <property type="match status" value="1"/>
</dbReference>